<dbReference type="PANTHER" id="PTHR30537">
    <property type="entry name" value="HTH-TYPE TRANSCRIPTIONAL REGULATOR"/>
    <property type="match status" value="1"/>
</dbReference>
<dbReference type="FunFam" id="1.10.10.10:FF:000001">
    <property type="entry name" value="LysR family transcriptional regulator"/>
    <property type="match status" value="1"/>
</dbReference>
<keyword evidence="8" id="KW-1185">Reference proteome</keyword>
<keyword evidence="4" id="KW-0010">Activator</keyword>
<protein>
    <submittedName>
        <fullName evidence="7">LysR family transcriptional regulator</fullName>
    </submittedName>
</protein>
<proteinExistence type="inferred from homology"/>
<dbReference type="Proteomes" id="UP000484076">
    <property type="component" value="Unassembled WGS sequence"/>
</dbReference>
<keyword evidence="5" id="KW-0804">Transcription</keyword>
<sequence>MDRPDIPLNGLRVFEAAFRQGSFTRAAIELRVTQAAVSHQVARLEDRLGITLFLRTSSGLVPTDEGRALYPVLEHGFDAMARALDRITGHRHIEVLKVGVVSTFAVGWLLPKLPAFRQSHPEIDLRISTNNNRVDILREGLDMAIRYGAGNWTGVAAELLVNAHLTPLCAPSVAEFLAVPRNLGREVLLRSYRSDEWPRWFAETGVFCPPLTGPVFDSSLALADVASDGAGVALLPVEMFARRIAEGRLVQPFKTTVSIGSYFLTWQADRPSTPAMADFAKWLCAASAGQQVWNRGG</sequence>
<evidence type="ECO:0000256" key="1">
    <source>
        <dbReference type="ARBA" id="ARBA00009437"/>
    </source>
</evidence>
<dbReference type="PRINTS" id="PR00039">
    <property type="entry name" value="HTHLYSR"/>
</dbReference>
<dbReference type="Pfam" id="PF00126">
    <property type="entry name" value="HTH_1"/>
    <property type="match status" value="1"/>
</dbReference>
<dbReference type="PROSITE" id="PS50931">
    <property type="entry name" value="HTH_LYSR"/>
    <property type="match status" value="1"/>
</dbReference>
<dbReference type="GO" id="GO:0003700">
    <property type="term" value="F:DNA-binding transcription factor activity"/>
    <property type="evidence" value="ECO:0007669"/>
    <property type="project" value="InterPro"/>
</dbReference>
<dbReference type="EMBL" id="WHUT02000006">
    <property type="protein sequence ID" value="NUB44982.1"/>
    <property type="molecule type" value="Genomic_DNA"/>
</dbReference>
<dbReference type="Gene3D" id="1.10.10.10">
    <property type="entry name" value="Winged helix-like DNA-binding domain superfamily/Winged helix DNA-binding domain"/>
    <property type="match status" value="1"/>
</dbReference>
<dbReference type="InterPro" id="IPR036390">
    <property type="entry name" value="WH_DNA-bd_sf"/>
</dbReference>
<evidence type="ECO:0000256" key="3">
    <source>
        <dbReference type="ARBA" id="ARBA00023125"/>
    </source>
</evidence>
<comment type="caution">
    <text evidence="7">The sequence shown here is derived from an EMBL/GenBank/DDBJ whole genome shotgun (WGS) entry which is preliminary data.</text>
</comment>
<dbReference type="GO" id="GO:0006351">
    <property type="term" value="P:DNA-templated transcription"/>
    <property type="evidence" value="ECO:0007669"/>
    <property type="project" value="TreeGrafter"/>
</dbReference>
<evidence type="ECO:0000256" key="4">
    <source>
        <dbReference type="ARBA" id="ARBA00023159"/>
    </source>
</evidence>
<gene>
    <name evidence="7" type="ORF">GEU84_011340</name>
</gene>
<dbReference type="SUPFAM" id="SSF53850">
    <property type="entry name" value="Periplasmic binding protein-like II"/>
    <property type="match status" value="1"/>
</dbReference>
<evidence type="ECO:0000313" key="7">
    <source>
        <dbReference type="EMBL" id="NUB44982.1"/>
    </source>
</evidence>
<keyword evidence="3" id="KW-0238">DNA-binding</keyword>
<dbReference type="GO" id="GO:0043565">
    <property type="term" value="F:sequence-specific DNA binding"/>
    <property type="evidence" value="ECO:0007669"/>
    <property type="project" value="TreeGrafter"/>
</dbReference>
<dbReference type="InterPro" id="IPR058163">
    <property type="entry name" value="LysR-type_TF_proteobact-type"/>
</dbReference>
<dbReference type="PANTHER" id="PTHR30537:SF70">
    <property type="entry name" value="HTH-TYPE TRANSCRIPTIONAL ACTIVATOR AMPR"/>
    <property type="match status" value="1"/>
</dbReference>
<accession>A0A8X8GXM0</accession>
<evidence type="ECO:0000256" key="5">
    <source>
        <dbReference type="ARBA" id="ARBA00023163"/>
    </source>
</evidence>
<organism evidence="7 8">
    <name type="scientific">Fertoeibacter niger</name>
    <dbReference type="NCBI Taxonomy" id="2656921"/>
    <lineage>
        <taxon>Bacteria</taxon>
        <taxon>Pseudomonadati</taxon>
        <taxon>Pseudomonadota</taxon>
        <taxon>Alphaproteobacteria</taxon>
        <taxon>Rhodobacterales</taxon>
        <taxon>Paracoccaceae</taxon>
        <taxon>Fertoeibacter</taxon>
    </lineage>
</organism>
<name>A0A8X8GXM0_9RHOB</name>
<dbReference type="InterPro" id="IPR000847">
    <property type="entry name" value="LysR_HTH_N"/>
</dbReference>
<reference evidence="7" key="1">
    <citation type="submission" date="2020-05" db="EMBL/GenBank/DDBJ databases">
        <title>Fertoebacter nigrum gen. nov., sp. nov., a new member of the family Rhodobacteraceae.</title>
        <authorList>
            <person name="Szuroczki S."/>
            <person name="Abbaszade G."/>
            <person name="Buni D."/>
            <person name="Schumann P."/>
            <person name="Toth E."/>
        </authorList>
    </citation>
    <scope>NUCLEOTIDE SEQUENCE</scope>
    <source>
        <strain evidence="7">RG-N-1a</strain>
    </source>
</reference>
<evidence type="ECO:0000259" key="6">
    <source>
        <dbReference type="PROSITE" id="PS50931"/>
    </source>
</evidence>
<dbReference type="InterPro" id="IPR036388">
    <property type="entry name" value="WH-like_DNA-bd_sf"/>
</dbReference>
<feature type="domain" description="HTH lysR-type" evidence="6">
    <location>
        <begin position="6"/>
        <end position="63"/>
    </location>
</feature>
<evidence type="ECO:0000313" key="8">
    <source>
        <dbReference type="Proteomes" id="UP000484076"/>
    </source>
</evidence>
<dbReference type="Pfam" id="PF03466">
    <property type="entry name" value="LysR_substrate"/>
    <property type="match status" value="1"/>
</dbReference>
<dbReference type="InterPro" id="IPR005119">
    <property type="entry name" value="LysR_subst-bd"/>
</dbReference>
<evidence type="ECO:0000256" key="2">
    <source>
        <dbReference type="ARBA" id="ARBA00023015"/>
    </source>
</evidence>
<comment type="similarity">
    <text evidence="1">Belongs to the LysR transcriptional regulatory family.</text>
</comment>
<keyword evidence="2" id="KW-0805">Transcription regulation</keyword>
<dbReference type="SUPFAM" id="SSF46785">
    <property type="entry name" value="Winged helix' DNA-binding domain"/>
    <property type="match status" value="1"/>
</dbReference>
<dbReference type="AlphaFoldDB" id="A0A8X8GXM0"/>
<dbReference type="Gene3D" id="3.40.190.10">
    <property type="entry name" value="Periplasmic binding protein-like II"/>
    <property type="match status" value="2"/>
</dbReference>